<evidence type="ECO:0000256" key="1">
    <source>
        <dbReference type="SAM" id="MobiDB-lite"/>
    </source>
</evidence>
<dbReference type="EMBL" id="LXQA010038664">
    <property type="protein sequence ID" value="MCH98846.1"/>
    <property type="molecule type" value="Genomic_DNA"/>
</dbReference>
<feature type="non-terminal residue" evidence="2">
    <location>
        <position position="1"/>
    </location>
</feature>
<accession>A0A392NG56</accession>
<feature type="region of interest" description="Disordered" evidence="1">
    <location>
        <begin position="186"/>
        <end position="210"/>
    </location>
</feature>
<keyword evidence="3" id="KW-1185">Reference proteome</keyword>
<feature type="non-terminal residue" evidence="2">
    <location>
        <position position="210"/>
    </location>
</feature>
<organism evidence="2 3">
    <name type="scientific">Trifolium medium</name>
    <dbReference type="NCBI Taxonomy" id="97028"/>
    <lineage>
        <taxon>Eukaryota</taxon>
        <taxon>Viridiplantae</taxon>
        <taxon>Streptophyta</taxon>
        <taxon>Embryophyta</taxon>
        <taxon>Tracheophyta</taxon>
        <taxon>Spermatophyta</taxon>
        <taxon>Magnoliopsida</taxon>
        <taxon>eudicotyledons</taxon>
        <taxon>Gunneridae</taxon>
        <taxon>Pentapetalae</taxon>
        <taxon>rosids</taxon>
        <taxon>fabids</taxon>
        <taxon>Fabales</taxon>
        <taxon>Fabaceae</taxon>
        <taxon>Papilionoideae</taxon>
        <taxon>50 kb inversion clade</taxon>
        <taxon>NPAAA clade</taxon>
        <taxon>Hologalegina</taxon>
        <taxon>IRL clade</taxon>
        <taxon>Trifolieae</taxon>
        <taxon>Trifolium</taxon>
    </lineage>
</organism>
<protein>
    <submittedName>
        <fullName evidence="2">Uncharacterized protein</fullName>
    </submittedName>
</protein>
<gene>
    <name evidence="2" type="ORF">A2U01_0019855</name>
</gene>
<reference evidence="2 3" key="1">
    <citation type="journal article" date="2018" name="Front. Plant Sci.">
        <title>Red Clover (Trifolium pratense) and Zigzag Clover (T. medium) - A Picture of Genomic Similarities and Differences.</title>
        <authorList>
            <person name="Dluhosova J."/>
            <person name="Istvanek J."/>
            <person name="Nedelnik J."/>
            <person name="Repkova J."/>
        </authorList>
    </citation>
    <scope>NUCLEOTIDE SEQUENCE [LARGE SCALE GENOMIC DNA]</scope>
    <source>
        <strain evidence="3">cv. 10/8</strain>
        <tissue evidence="2">Leaf</tissue>
    </source>
</reference>
<dbReference type="Proteomes" id="UP000265520">
    <property type="component" value="Unassembled WGS sequence"/>
</dbReference>
<name>A0A392NG56_9FABA</name>
<evidence type="ECO:0000313" key="2">
    <source>
        <dbReference type="EMBL" id="MCH98846.1"/>
    </source>
</evidence>
<proteinExistence type="predicted"/>
<comment type="caution">
    <text evidence="2">The sequence shown here is derived from an EMBL/GenBank/DDBJ whole genome shotgun (WGS) entry which is preliminary data.</text>
</comment>
<evidence type="ECO:0000313" key="3">
    <source>
        <dbReference type="Proteomes" id="UP000265520"/>
    </source>
</evidence>
<dbReference type="AlphaFoldDB" id="A0A392NG56"/>
<sequence>ITPTALGVYTIVEDDWESVQNWEVHCPQPTQRICSRFPEEGFGMYEFVFKDLSLFESEFVLNEDGSVRMDERGVEMTRLVSRFPLCWTKDHFDQPTEYYLTKEETMFPGELAGLRKLHAYVDSFVPERCVDRAGNPIFDAKGNKRVETRVINTKELLGCENIAEVKICLDNMSGFAERMLKLAADKKKTSKNKAKGRTSALLSQSGPGSS</sequence>
<feature type="compositionally biased region" description="Polar residues" evidence="1">
    <location>
        <begin position="200"/>
        <end position="210"/>
    </location>
</feature>